<evidence type="ECO:0000313" key="1">
    <source>
        <dbReference type="EMBL" id="RCH81004.1"/>
    </source>
</evidence>
<sequence>MSKLIEQLRRNAAEKQLIELKLQEQDLQEADRITTAEGSSSKRKSDRIENNRKKVKIIKVTATDKIRVKGLQGTLGSNLARLASEIVVNRGRSKYFSYLSKNSIIDISNDEQNSQIALLGGANIKSFLRKFKHEEYDRYSLDFQNVDGVRSLKKKYEELDTWNPKDENERILKKICVHILYPCVYNPSSLKDKYLKKCSEQSLVIRFWGNLFEYYFGHEQNVLLQWGDTISSSCKESNLAFKLDIRIISEKDDLEVDVMNGEVASVSHSN</sequence>
<comment type="caution">
    <text evidence="1">The sequence shown here is derived from an EMBL/GenBank/DDBJ whole genome shotgun (WGS) entry which is preliminary data.</text>
</comment>
<dbReference type="OrthoDB" id="2290147at2759"/>
<gene>
    <name evidence="1" type="ORF">CU098_005532</name>
</gene>
<keyword evidence="2" id="KW-1185">Reference proteome</keyword>
<reference evidence="1 2" key="1">
    <citation type="journal article" date="2018" name="G3 (Bethesda)">
        <title>Phylogenetic and Phylogenomic Definition of Rhizopus Species.</title>
        <authorList>
            <person name="Gryganskyi A.P."/>
            <person name="Golan J."/>
            <person name="Dolatabadi S."/>
            <person name="Mondo S."/>
            <person name="Robb S."/>
            <person name="Idnurm A."/>
            <person name="Muszewska A."/>
            <person name="Steczkiewicz K."/>
            <person name="Masonjones S."/>
            <person name="Liao H.L."/>
            <person name="Gajdeczka M.T."/>
            <person name="Anike F."/>
            <person name="Vuek A."/>
            <person name="Anishchenko I.M."/>
            <person name="Voigt K."/>
            <person name="de Hoog G.S."/>
            <person name="Smith M.E."/>
            <person name="Heitman J."/>
            <person name="Vilgalys R."/>
            <person name="Stajich J.E."/>
        </authorList>
    </citation>
    <scope>NUCLEOTIDE SEQUENCE [LARGE SCALE GENOMIC DNA]</scope>
    <source>
        <strain evidence="1 2">LSU 92-RS-03</strain>
    </source>
</reference>
<accession>A0A367ITH7</accession>
<dbReference type="AlphaFoldDB" id="A0A367ITH7"/>
<organism evidence="1 2">
    <name type="scientific">Rhizopus stolonifer</name>
    <name type="common">Rhizopus nigricans</name>
    <dbReference type="NCBI Taxonomy" id="4846"/>
    <lineage>
        <taxon>Eukaryota</taxon>
        <taxon>Fungi</taxon>
        <taxon>Fungi incertae sedis</taxon>
        <taxon>Mucoromycota</taxon>
        <taxon>Mucoromycotina</taxon>
        <taxon>Mucoromycetes</taxon>
        <taxon>Mucorales</taxon>
        <taxon>Mucorineae</taxon>
        <taxon>Rhizopodaceae</taxon>
        <taxon>Rhizopus</taxon>
    </lineage>
</organism>
<protein>
    <submittedName>
        <fullName evidence="1">Uncharacterized protein</fullName>
    </submittedName>
</protein>
<evidence type="ECO:0000313" key="2">
    <source>
        <dbReference type="Proteomes" id="UP000253551"/>
    </source>
</evidence>
<feature type="non-terminal residue" evidence="1">
    <location>
        <position position="270"/>
    </location>
</feature>
<proteinExistence type="predicted"/>
<dbReference type="Proteomes" id="UP000253551">
    <property type="component" value="Unassembled WGS sequence"/>
</dbReference>
<dbReference type="EMBL" id="PJQM01005715">
    <property type="protein sequence ID" value="RCH81004.1"/>
    <property type="molecule type" value="Genomic_DNA"/>
</dbReference>
<name>A0A367ITH7_RHIST</name>